<feature type="compositionally biased region" description="Acidic residues" evidence="1">
    <location>
        <begin position="118"/>
        <end position="129"/>
    </location>
</feature>
<comment type="caution">
    <text evidence="3">The sequence shown here is derived from an EMBL/GenBank/DDBJ whole genome shotgun (WGS) entry which is preliminary data.</text>
</comment>
<gene>
    <name evidence="3" type="ORF">ACHAWO_012240</name>
</gene>
<keyword evidence="4" id="KW-1185">Reference proteome</keyword>
<evidence type="ECO:0000313" key="4">
    <source>
        <dbReference type="Proteomes" id="UP001530400"/>
    </source>
</evidence>
<dbReference type="AlphaFoldDB" id="A0ABD3MTF8"/>
<feature type="region of interest" description="Disordered" evidence="1">
    <location>
        <begin position="102"/>
        <end position="129"/>
    </location>
</feature>
<keyword evidence="2" id="KW-0812">Transmembrane</keyword>
<sequence>MPRILRGLKSIFSEPQPTVVVEETSISRQIMSLMEQHLPSNLISDASKLYSKALDQLTTLTQGKSQAELLFMASILAAVLLFAVVLPLHEAFSRKSLATDKRCTISPSSNSSATDSLETIEESEEEDLPDPIEVVESLKFVDEEDEAIQVYDDQPFVSIANKDVMDEEDKQSDATPVTVDEKETPTSSPCVTPLRVKPTLSKDYMSVPNVLDGAQSSKRSSFSKMKKMTSSLSFRRKDSTDASVTSTSSNRSFRVFSIKNKKD</sequence>
<evidence type="ECO:0000256" key="2">
    <source>
        <dbReference type="SAM" id="Phobius"/>
    </source>
</evidence>
<keyword evidence="2" id="KW-1133">Transmembrane helix</keyword>
<evidence type="ECO:0000256" key="1">
    <source>
        <dbReference type="SAM" id="MobiDB-lite"/>
    </source>
</evidence>
<keyword evidence="2" id="KW-0472">Membrane</keyword>
<protein>
    <submittedName>
        <fullName evidence="3">Uncharacterized protein</fullName>
    </submittedName>
</protein>
<feature type="transmembrane region" description="Helical" evidence="2">
    <location>
        <begin position="69"/>
        <end position="88"/>
    </location>
</feature>
<name>A0ABD3MTF8_9STRA</name>
<feature type="region of interest" description="Disordered" evidence="1">
    <location>
        <begin position="164"/>
        <end position="194"/>
    </location>
</feature>
<dbReference type="Proteomes" id="UP001530400">
    <property type="component" value="Unassembled WGS sequence"/>
</dbReference>
<dbReference type="EMBL" id="JALLPJ020001388">
    <property type="protein sequence ID" value="KAL3766238.1"/>
    <property type="molecule type" value="Genomic_DNA"/>
</dbReference>
<accession>A0ABD3MTF8</accession>
<evidence type="ECO:0000313" key="3">
    <source>
        <dbReference type="EMBL" id="KAL3766238.1"/>
    </source>
</evidence>
<proteinExistence type="predicted"/>
<feature type="region of interest" description="Disordered" evidence="1">
    <location>
        <begin position="209"/>
        <end position="249"/>
    </location>
</feature>
<reference evidence="3 4" key="1">
    <citation type="submission" date="2024-10" db="EMBL/GenBank/DDBJ databases">
        <title>Updated reference genomes for cyclostephanoid diatoms.</title>
        <authorList>
            <person name="Roberts W.R."/>
            <person name="Alverson A.J."/>
        </authorList>
    </citation>
    <scope>NUCLEOTIDE SEQUENCE [LARGE SCALE GENOMIC DNA]</scope>
    <source>
        <strain evidence="3 4">AJA010-31</strain>
    </source>
</reference>
<feature type="compositionally biased region" description="Low complexity" evidence="1">
    <location>
        <begin position="216"/>
        <end position="233"/>
    </location>
</feature>
<organism evidence="3 4">
    <name type="scientific">Cyclotella atomus</name>
    <dbReference type="NCBI Taxonomy" id="382360"/>
    <lineage>
        <taxon>Eukaryota</taxon>
        <taxon>Sar</taxon>
        <taxon>Stramenopiles</taxon>
        <taxon>Ochrophyta</taxon>
        <taxon>Bacillariophyta</taxon>
        <taxon>Coscinodiscophyceae</taxon>
        <taxon>Thalassiosirophycidae</taxon>
        <taxon>Stephanodiscales</taxon>
        <taxon>Stephanodiscaceae</taxon>
        <taxon>Cyclotella</taxon>
    </lineage>
</organism>